<keyword evidence="4" id="KW-1185">Reference proteome</keyword>
<evidence type="ECO:0000313" key="3">
    <source>
        <dbReference type="EMBL" id="KAF2271862.1"/>
    </source>
</evidence>
<dbReference type="Proteomes" id="UP000800097">
    <property type="component" value="Unassembled WGS sequence"/>
</dbReference>
<evidence type="ECO:0000313" key="4">
    <source>
        <dbReference type="Proteomes" id="UP000800097"/>
    </source>
</evidence>
<gene>
    <name evidence="3" type="ORF">EI97DRAFT_427448</name>
</gene>
<feature type="region of interest" description="Disordered" evidence="1">
    <location>
        <begin position="64"/>
        <end position="96"/>
    </location>
</feature>
<protein>
    <submittedName>
        <fullName evidence="3">Uncharacterized protein</fullName>
    </submittedName>
</protein>
<evidence type="ECO:0000256" key="1">
    <source>
        <dbReference type="SAM" id="MobiDB-lite"/>
    </source>
</evidence>
<dbReference type="OrthoDB" id="5043642at2759"/>
<keyword evidence="2" id="KW-1133">Transmembrane helix</keyword>
<dbReference type="Pfam" id="PF11927">
    <property type="entry name" value="HODM_asu-like"/>
    <property type="match status" value="1"/>
</dbReference>
<dbReference type="EMBL" id="ML986531">
    <property type="protein sequence ID" value="KAF2271862.1"/>
    <property type="molecule type" value="Genomic_DNA"/>
</dbReference>
<sequence>MQPPKSLAEFVLFLIAVGIGCWFAFVGYVLIRLWYYKGALGPQPRRYVILPPYLRDKLLVESSEGSTSSLDDGPEPAHKRRSHGRDDVDDTSSDGATRLPVISVNRWTCTAMVDPNVDIVDVKDETLKRELLEEKRISRMPHFVQDDCGDGRLFPDIPEIDPTLFSNGNEYKLPPFRSDPPKNYMTMGLQKLDPSTWLLVDETYTSFFAARSHLLATKRPEVICTVSGPEVEAACEELLREVVGFLTEAYPDKFDVVERSRGVKVVRNRIVGEEFRLQKPWDRHPLEVCARLAMEDFNILQRSNSTGEHRLVASATLFPAGWRLRDRIGKSVTDLHGPVPLWKGKLSAPVEHYFTRLTRPTSNDGQYNSMQRHTFFIQISPHAASSHPLSPTFPHSTLLFIQSGKDFFPGTMRNLSPSCILVRRERQTFRRLSLSNTVVFTVKTNVERLVDLDGEQRRNLAREIRAWPSEVARYKGRDLWGRVVLGFCEEEGADGGRKGGIAERGELFDEVCLSEGRRV</sequence>
<evidence type="ECO:0000256" key="2">
    <source>
        <dbReference type="SAM" id="Phobius"/>
    </source>
</evidence>
<name>A0A6A6J643_WESOR</name>
<feature type="transmembrane region" description="Helical" evidence="2">
    <location>
        <begin position="12"/>
        <end position="35"/>
    </location>
</feature>
<keyword evidence="2" id="KW-0812">Transmembrane</keyword>
<dbReference type="InterPro" id="IPR021848">
    <property type="entry name" value="HODM_asu-like"/>
</dbReference>
<dbReference type="RefSeq" id="XP_033649401.1">
    <property type="nucleotide sequence ID" value="XM_033797224.1"/>
</dbReference>
<reference evidence="3" key="1">
    <citation type="journal article" date="2020" name="Stud. Mycol.">
        <title>101 Dothideomycetes genomes: a test case for predicting lifestyles and emergence of pathogens.</title>
        <authorList>
            <person name="Haridas S."/>
            <person name="Albert R."/>
            <person name="Binder M."/>
            <person name="Bloem J."/>
            <person name="Labutti K."/>
            <person name="Salamov A."/>
            <person name="Andreopoulos B."/>
            <person name="Baker S."/>
            <person name="Barry K."/>
            <person name="Bills G."/>
            <person name="Bluhm B."/>
            <person name="Cannon C."/>
            <person name="Castanera R."/>
            <person name="Culley D."/>
            <person name="Daum C."/>
            <person name="Ezra D."/>
            <person name="Gonzalez J."/>
            <person name="Henrissat B."/>
            <person name="Kuo A."/>
            <person name="Liang C."/>
            <person name="Lipzen A."/>
            <person name="Lutzoni F."/>
            <person name="Magnuson J."/>
            <person name="Mondo S."/>
            <person name="Nolan M."/>
            <person name="Ohm R."/>
            <person name="Pangilinan J."/>
            <person name="Park H.-J."/>
            <person name="Ramirez L."/>
            <person name="Alfaro M."/>
            <person name="Sun H."/>
            <person name="Tritt A."/>
            <person name="Yoshinaga Y."/>
            <person name="Zwiers L.-H."/>
            <person name="Turgeon B."/>
            <person name="Goodwin S."/>
            <person name="Spatafora J."/>
            <person name="Crous P."/>
            <person name="Grigoriev I."/>
        </authorList>
    </citation>
    <scope>NUCLEOTIDE SEQUENCE</scope>
    <source>
        <strain evidence="3">CBS 379.55</strain>
    </source>
</reference>
<accession>A0A6A6J643</accession>
<dbReference type="AlphaFoldDB" id="A0A6A6J643"/>
<keyword evidence="2" id="KW-0472">Membrane</keyword>
<dbReference type="GeneID" id="54550399"/>
<dbReference type="PROSITE" id="PS51257">
    <property type="entry name" value="PROKAR_LIPOPROTEIN"/>
    <property type="match status" value="1"/>
</dbReference>
<proteinExistence type="predicted"/>
<organism evidence="3 4">
    <name type="scientific">Westerdykella ornata</name>
    <dbReference type="NCBI Taxonomy" id="318751"/>
    <lineage>
        <taxon>Eukaryota</taxon>
        <taxon>Fungi</taxon>
        <taxon>Dikarya</taxon>
        <taxon>Ascomycota</taxon>
        <taxon>Pezizomycotina</taxon>
        <taxon>Dothideomycetes</taxon>
        <taxon>Pleosporomycetidae</taxon>
        <taxon>Pleosporales</taxon>
        <taxon>Sporormiaceae</taxon>
        <taxon>Westerdykella</taxon>
    </lineage>
</organism>